<accession>A0A0M0G7Z8</accession>
<dbReference type="Proteomes" id="UP000037109">
    <property type="component" value="Unassembled WGS sequence"/>
</dbReference>
<dbReference type="Pfam" id="PF06276">
    <property type="entry name" value="FhuF"/>
    <property type="match status" value="1"/>
</dbReference>
<keyword evidence="6" id="KW-1185">Reference proteome</keyword>
<evidence type="ECO:0000313" key="6">
    <source>
        <dbReference type="Proteomes" id="UP000037109"/>
    </source>
</evidence>
<dbReference type="PATRIC" id="fig|1459.3.peg.202"/>
<reference evidence="6" key="1">
    <citation type="submission" date="2015-07" db="EMBL/GenBank/DDBJ databases">
        <title>Fjat-10036 dsm4.</title>
        <authorList>
            <person name="Liu B."/>
            <person name="Wang J."/>
            <person name="Zhu Y."/>
            <person name="Liu G."/>
            <person name="Chen Q."/>
            <person name="Chen Z."/>
            <person name="Lan J."/>
            <person name="Che J."/>
            <person name="Ge C."/>
            <person name="Shi H."/>
            <person name="Pan Z."/>
            <person name="Liu X."/>
        </authorList>
    </citation>
    <scope>NUCLEOTIDE SEQUENCE [LARGE SCALE GENOMIC DNA]</scope>
    <source>
        <strain evidence="6">DSM 4</strain>
    </source>
</reference>
<comment type="pathway">
    <text evidence="1">Siderophore biosynthesis.</text>
</comment>
<dbReference type="GO" id="GO:0019290">
    <property type="term" value="P:siderophore biosynthetic process"/>
    <property type="evidence" value="ECO:0007669"/>
    <property type="project" value="InterPro"/>
</dbReference>
<evidence type="ECO:0000259" key="3">
    <source>
        <dbReference type="Pfam" id="PF04183"/>
    </source>
</evidence>
<dbReference type="InterPro" id="IPR022770">
    <property type="entry name" value="IucA/IucC-like_C"/>
</dbReference>
<proteinExistence type="inferred from homology"/>
<evidence type="ECO:0000313" key="5">
    <source>
        <dbReference type="EMBL" id="KON85551.1"/>
    </source>
</evidence>
<evidence type="ECO:0000259" key="4">
    <source>
        <dbReference type="Pfam" id="PF06276"/>
    </source>
</evidence>
<dbReference type="PANTHER" id="PTHR34384">
    <property type="entry name" value="L-2,3-DIAMINOPROPANOATE--CITRATE LIGASE"/>
    <property type="match status" value="1"/>
</dbReference>
<protein>
    <submittedName>
        <fullName evidence="5">Siderophore biosynthesis protein</fullName>
    </submittedName>
</protein>
<dbReference type="Gene3D" id="1.10.510.40">
    <property type="match status" value="1"/>
</dbReference>
<dbReference type="STRING" id="1459.AF332_00935"/>
<dbReference type="OrthoDB" id="2989563at2"/>
<gene>
    <name evidence="5" type="ORF">AF332_00935</name>
</gene>
<sequence>MHHSAKQIAENATFQAFINSYLREVDSGHWMESGEWIQEQQLSTPLSGESVAEIELSGQSAKFAVEVLYRSRTGRHVIGHAFKYCSHRREWIQQDRLPMLIILIHEMHLVAKANGCHELASHFDELVLRMIESYQTMAVYIEARMNDEDSLYSEDCSFIEAEQSLLFGHWLHPTPKSRQGMAGWQQPSYAPELKGQFQLHYFQVDREMVEETSNGQETASKFILQSIKKSLPHLMVSEQECLIPMHPLQAQWLLQQDYVREAIKKGLLKDLGQLGANYSATSSIRTVYNPEEEWMYKFSVPVKITNSLRKNRFHELRAGAVMAELMKKLRFAEKHPVFRMIDDPAYITAVFPGRKESGFEVILRSNPFQEEKQRGISPIAALVQDPLPGKCSRLHRTIERIAGEESRDIRDVSMDWFRKYWECAMEPLIRLYDEHGLALEAHQQNSVLDLSTGYPEAYYYRDNQGYYLSNLHREALCKLLPVLEECPELFYEDALILERFTYYLFMNQLFSVISRFGQDGLISEDHLIKWCRNQLGSLEKVLSGQGKDFIKHILQSERLSYKANLLTRFHDVDELMAKNEQAVYTYLPNPFAGMKKEESYAEAASAVV</sequence>
<evidence type="ECO:0000256" key="1">
    <source>
        <dbReference type="ARBA" id="ARBA00004924"/>
    </source>
</evidence>
<dbReference type="InterPro" id="IPR037455">
    <property type="entry name" value="LucA/IucC-like"/>
</dbReference>
<dbReference type="GO" id="GO:0016881">
    <property type="term" value="F:acid-amino acid ligase activity"/>
    <property type="evidence" value="ECO:0007669"/>
    <property type="project" value="UniProtKB-ARBA"/>
</dbReference>
<dbReference type="RefSeq" id="WP_053432945.1">
    <property type="nucleotide sequence ID" value="NZ_LGUF01000007.1"/>
</dbReference>
<name>A0A0M0G7Z8_SPOGL</name>
<dbReference type="EMBL" id="LGUF01000007">
    <property type="protein sequence ID" value="KON85551.1"/>
    <property type="molecule type" value="Genomic_DNA"/>
</dbReference>
<feature type="domain" description="Aerobactin siderophore biosynthesis IucA/IucC-like C-terminal" evidence="4">
    <location>
        <begin position="415"/>
        <end position="575"/>
    </location>
</feature>
<feature type="domain" description="Aerobactin siderophore biosynthesis IucA/IucC N-terminal" evidence="3">
    <location>
        <begin position="157"/>
        <end position="384"/>
    </location>
</feature>
<comment type="caution">
    <text evidence="5">The sequence shown here is derived from an EMBL/GenBank/DDBJ whole genome shotgun (WGS) entry which is preliminary data.</text>
</comment>
<dbReference type="InterPro" id="IPR007310">
    <property type="entry name" value="Aerobactin_biosyn_IucA/IucC_N"/>
</dbReference>
<organism evidence="5 6">
    <name type="scientific">Sporosarcina globispora</name>
    <name type="common">Bacillus globisporus</name>
    <dbReference type="NCBI Taxonomy" id="1459"/>
    <lineage>
        <taxon>Bacteria</taxon>
        <taxon>Bacillati</taxon>
        <taxon>Bacillota</taxon>
        <taxon>Bacilli</taxon>
        <taxon>Bacillales</taxon>
        <taxon>Caryophanaceae</taxon>
        <taxon>Sporosarcina</taxon>
    </lineage>
</organism>
<dbReference type="Pfam" id="PF04183">
    <property type="entry name" value="IucA_IucC"/>
    <property type="match status" value="1"/>
</dbReference>
<evidence type="ECO:0000256" key="2">
    <source>
        <dbReference type="ARBA" id="ARBA00007832"/>
    </source>
</evidence>
<dbReference type="AlphaFoldDB" id="A0A0M0G7Z8"/>
<dbReference type="PANTHER" id="PTHR34384:SF5">
    <property type="entry name" value="L-2,3-DIAMINOPROPANOATE--CITRATE LIGASE"/>
    <property type="match status" value="1"/>
</dbReference>
<comment type="similarity">
    <text evidence="2">Belongs to the IucA/IucC family.</text>
</comment>